<dbReference type="CDD" id="cd07302">
    <property type="entry name" value="CHD"/>
    <property type="match status" value="1"/>
</dbReference>
<dbReference type="InterPro" id="IPR001054">
    <property type="entry name" value="A/G_cyclase"/>
</dbReference>
<dbReference type="GO" id="GO:0006171">
    <property type="term" value="P:cAMP biosynthetic process"/>
    <property type="evidence" value="ECO:0007669"/>
    <property type="project" value="TreeGrafter"/>
</dbReference>
<dbReference type="PANTHER" id="PTHR43081:SF1">
    <property type="entry name" value="ADENYLATE CYCLASE, TERMINAL-DIFFERENTIATION SPECIFIC"/>
    <property type="match status" value="1"/>
</dbReference>
<feature type="domain" description="Guanylate cyclase" evidence="2">
    <location>
        <begin position="456"/>
        <end position="588"/>
    </location>
</feature>
<keyword evidence="1" id="KW-1133">Transmembrane helix</keyword>
<feature type="transmembrane region" description="Helical" evidence="1">
    <location>
        <begin position="394"/>
        <end position="414"/>
    </location>
</feature>
<dbReference type="RefSeq" id="WP_077244032.1">
    <property type="nucleotide sequence ID" value="NZ_MUZR01000016.1"/>
</dbReference>
<organism evidence="3 4">
    <name type="scientific">Thioalkalivibrio halophilus</name>
    <dbReference type="NCBI Taxonomy" id="252474"/>
    <lineage>
        <taxon>Bacteria</taxon>
        <taxon>Pseudomonadati</taxon>
        <taxon>Pseudomonadota</taxon>
        <taxon>Gammaproteobacteria</taxon>
        <taxon>Chromatiales</taxon>
        <taxon>Ectothiorhodospiraceae</taxon>
        <taxon>Thioalkalivibrio</taxon>
    </lineage>
</organism>
<dbReference type="PROSITE" id="PS50125">
    <property type="entry name" value="GUANYLATE_CYCLASE_2"/>
    <property type="match status" value="1"/>
</dbReference>
<keyword evidence="1" id="KW-0812">Transmembrane</keyword>
<dbReference type="SUPFAM" id="SSF55073">
    <property type="entry name" value="Nucleotide cyclase"/>
    <property type="match status" value="1"/>
</dbReference>
<sequence length="705" mass="76579">MIGLLAVLLALVAEQSGWLDGPERAAYDLQARLLAGLMAPDADDEVVLILVDEQSLEWALDTQGQGWPWPREYPAVIADFARRAGAASLTFDVLYTDDSRFGVHDDRRFARAAADFGPTVFAALYGEEAARHDRFPQDAPVSSATVEVEGTGGDPFPAFSRATFPVTELAQSAARMGNVHVTPDPDGVYRRLPPVTRFDGELVPGLGLAAFLAGSEEPPGLRLEDDGRALRVGERHVPLDPDGRLILRFERPGAERTRLRAAAVIQSELRLAADPDADPGTDTPVDPAELEGRHVMVGLSAAGLFDLRPLPLDPRAPGVEFHATMLENLTTQNFMREVDATRALVLVGLLAFLPAFLAGLGRSSASTALAIAFALVAPVLLSGFAHAGGVWLPLAVPLVAGLTGTVGAAVYNYAREGRERRFIKAAFAQYLSPQVIERLLEEPDRLKLGGERRELTIFFSDLEGFTSLSERLSPDDLTRLLNEYLTEMTDILTACGATIDKYEGDAIIAFWNAPVDVPDHPRRAVEAALECQRRLAAMAPRLRGRAGRDLAMRIGVNTGEAVVGNMGSRTRFDYTMLGDAVNLAARLEGANKVFGTYTLIAESTVGKLPETLYCRELGEIRVVGRARPVRVYEPVARLALDAAPERYEVFARALQTLRQGRVEQARALFATIADRDPPAARYVERCTRLLEQGEAGDGVWELDAK</sequence>
<dbReference type="Proteomes" id="UP000189177">
    <property type="component" value="Unassembled WGS sequence"/>
</dbReference>
<dbReference type="InterPro" id="IPR029787">
    <property type="entry name" value="Nucleotide_cyclase"/>
</dbReference>
<dbReference type="Pfam" id="PF00211">
    <property type="entry name" value="Guanylate_cyc"/>
    <property type="match status" value="1"/>
</dbReference>
<dbReference type="AlphaFoldDB" id="A0A1V2ZZD4"/>
<dbReference type="Gene3D" id="3.30.70.1230">
    <property type="entry name" value="Nucleotide cyclase"/>
    <property type="match status" value="1"/>
</dbReference>
<dbReference type="PANTHER" id="PTHR43081">
    <property type="entry name" value="ADENYLATE CYCLASE, TERMINAL-DIFFERENTIATION SPECIFIC-RELATED"/>
    <property type="match status" value="1"/>
</dbReference>
<evidence type="ECO:0000313" key="4">
    <source>
        <dbReference type="Proteomes" id="UP000189177"/>
    </source>
</evidence>
<accession>A0A1V2ZZD4</accession>
<dbReference type="STRING" id="252474.B1A74_05635"/>
<reference evidence="3 4" key="1">
    <citation type="submission" date="2017-02" db="EMBL/GenBank/DDBJ databases">
        <title>Genomic diversity within the haloalkaliphilic genus Thioalkalivibrio.</title>
        <authorList>
            <person name="Ahn A.-C."/>
            <person name="Meier-Kolthoff J."/>
            <person name="Overmars L."/>
            <person name="Richter M."/>
            <person name="Woyke T."/>
            <person name="Sorokin D.Y."/>
            <person name="Muyzer G."/>
        </authorList>
    </citation>
    <scope>NUCLEOTIDE SEQUENCE [LARGE SCALE GENOMIC DNA]</scope>
    <source>
        <strain evidence="3 4">HL17</strain>
    </source>
</reference>
<feature type="transmembrane region" description="Helical" evidence="1">
    <location>
        <begin position="343"/>
        <end position="361"/>
    </location>
</feature>
<gene>
    <name evidence="3" type="ORF">B1A74_05635</name>
</gene>
<keyword evidence="1" id="KW-0472">Membrane</keyword>
<dbReference type="InterPro" id="IPR007890">
    <property type="entry name" value="CHASE2"/>
</dbReference>
<protein>
    <submittedName>
        <fullName evidence="3">Adenylate/guanylate cyclase domain-containing protein</fullName>
    </submittedName>
</protein>
<proteinExistence type="predicted"/>
<evidence type="ECO:0000256" key="1">
    <source>
        <dbReference type="SAM" id="Phobius"/>
    </source>
</evidence>
<evidence type="ECO:0000259" key="2">
    <source>
        <dbReference type="PROSITE" id="PS50125"/>
    </source>
</evidence>
<dbReference type="SMART" id="SM00044">
    <property type="entry name" value="CYCc"/>
    <property type="match status" value="1"/>
</dbReference>
<dbReference type="SMART" id="SM01080">
    <property type="entry name" value="CHASE2"/>
    <property type="match status" value="1"/>
</dbReference>
<comment type="caution">
    <text evidence="3">The sequence shown here is derived from an EMBL/GenBank/DDBJ whole genome shotgun (WGS) entry which is preliminary data.</text>
</comment>
<dbReference type="InterPro" id="IPR050697">
    <property type="entry name" value="Adenylyl/Guanylyl_Cyclase_3/4"/>
</dbReference>
<dbReference type="GO" id="GO:0004016">
    <property type="term" value="F:adenylate cyclase activity"/>
    <property type="evidence" value="ECO:0007669"/>
    <property type="project" value="UniProtKB-ARBA"/>
</dbReference>
<keyword evidence="4" id="KW-1185">Reference proteome</keyword>
<dbReference type="OrthoDB" id="9806704at2"/>
<evidence type="ECO:0000313" key="3">
    <source>
        <dbReference type="EMBL" id="OOC10429.1"/>
    </source>
</evidence>
<dbReference type="GO" id="GO:0035556">
    <property type="term" value="P:intracellular signal transduction"/>
    <property type="evidence" value="ECO:0007669"/>
    <property type="project" value="InterPro"/>
</dbReference>
<feature type="transmembrane region" description="Helical" evidence="1">
    <location>
        <begin position="368"/>
        <end position="388"/>
    </location>
</feature>
<dbReference type="EMBL" id="MUZR01000016">
    <property type="protein sequence ID" value="OOC10429.1"/>
    <property type="molecule type" value="Genomic_DNA"/>
</dbReference>
<dbReference type="Pfam" id="PF05226">
    <property type="entry name" value="CHASE2"/>
    <property type="match status" value="1"/>
</dbReference>
<name>A0A1V2ZZD4_9GAMM</name>